<evidence type="ECO:0000313" key="2">
    <source>
        <dbReference type="Proteomes" id="UP000829398"/>
    </source>
</evidence>
<proteinExistence type="predicted"/>
<organism evidence="1 2">
    <name type="scientific">Citrus sinensis</name>
    <name type="common">Sweet orange</name>
    <name type="synonym">Citrus aurantium var. sinensis</name>
    <dbReference type="NCBI Taxonomy" id="2711"/>
    <lineage>
        <taxon>Eukaryota</taxon>
        <taxon>Viridiplantae</taxon>
        <taxon>Streptophyta</taxon>
        <taxon>Embryophyta</taxon>
        <taxon>Tracheophyta</taxon>
        <taxon>Spermatophyta</taxon>
        <taxon>Magnoliopsida</taxon>
        <taxon>eudicotyledons</taxon>
        <taxon>Gunneridae</taxon>
        <taxon>Pentapetalae</taxon>
        <taxon>rosids</taxon>
        <taxon>malvids</taxon>
        <taxon>Sapindales</taxon>
        <taxon>Rutaceae</taxon>
        <taxon>Aurantioideae</taxon>
        <taxon>Citrus</taxon>
    </lineage>
</organism>
<accession>A0ACB8NPI0</accession>
<dbReference type="Proteomes" id="UP000829398">
    <property type="component" value="Chromosome 1"/>
</dbReference>
<reference evidence="2" key="1">
    <citation type="journal article" date="2023" name="Hortic. Res.">
        <title>A chromosome-level phased genome enabling allele-level studies in sweet orange: a case study on citrus Huanglongbing tolerance.</title>
        <authorList>
            <person name="Wu B."/>
            <person name="Yu Q."/>
            <person name="Deng Z."/>
            <person name="Duan Y."/>
            <person name="Luo F."/>
            <person name="Gmitter F. Jr."/>
        </authorList>
    </citation>
    <scope>NUCLEOTIDE SEQUENCE [LARGE SCALE GENOMIC DNA]</scope>
    <source>
        <strain evidence="2">cv. Valencia</strain>
    </source>
</reference>
<comment type="caution">
    <text evidence="1">The sequence shown here is derived from an EMBL/GenBank/DDBJ whole genome shotgun (WGS) entry which is preliminary data.</text>
</comment>
<keyword evidence="2" id="KW-1185">Reference proteome</keyword>
<dbReference type="EMBL" id="CM039170">
    <property type="protein sequence ID" value="KAH9799430.1"/>
    <property type="molecule type" value="Genomic_DNA"/>
</dbReference>
<protein>
    <submittedName>
        <fullName evidence="1">Polyamine-modulated factor 1-binding protein</fullName>
    </submittedName>
</protein>
<name>A0ACB8NPI0_CITSI</name>
<gene>
    <name evidence="1" type="ORF">KPL71_000346</name>
</gene>
<sequence>MANSPSQIDTQIVDVQSSEVESQLSSLVYGSFSYTRFTFSRCFPQFQNSNHTGFVHSSEIDQNSSGIMEEVEKCKNLAFERKKSLEEEKERFQKAAFAVLDMLNDRD</sequence>
<evidence type="ECO:0000313" key="1">
    <source>
        <dbReference type="EMBL" id="KAH9799430.1"/>
    </source>
</evidence>